<proteinExistence type="predicted"/>
<protein>
    <submittedName>
        <fullName evidence="2">LigA protein</fullName>
    </submittedName>
</protein>
<keyword evidence="3" id="KW-1185">Reference proteome</keyword>
<accession>D9WQZ5</accession>
<feature type="region of interest" description="Disordered" evidence="1">
    <location>
        <begin position="22"/>
        <end position="48"/>
    </location>
</feature>
<name>D9WQZ5_9ACTN</name>
<dbReference type="Proteomes" id="UP000003963">
    <property type="component" value="Unassembled WGS sequence"/>
</dbReference>
<evidence type="ECO:0000313" key="3">
    <source>
        <dbReference type="Proteomes" id="UP000003963"/>
    </source>
</evidence>
<dbReference type="EMBL" id="GG657754">
    <property type="protein sequence ID" value="EFL21972.1"/>
    <property type="molecule type" value="Genomic_DNA"/>
</dbReference>
<dbReference type="AlphaFoldDB" id="D9WQZ5"/>
<evidence type="ECO:0000313" key="2">
    <source>
        <dbReference type="EMBL" id="EFL21972.1"/>
    </source>
</evidence>
<feature type="region of interest" description="Disordered" evidence="1">
    <location>
        <begin position="196"/>
        <end position="218"/>
    </location>
</feature>
<evidence type="ECO:0000256" key="1">
    <source>
        <dbReference type="SAM" id="MobiDB-lite"/>
    </source>
</evidence>
<reference evidence="2 3" key="1">
    <citation type="submission" date="2009-02" db="EMBL/GenBank/DDBJ databases">
        <title>Annotation of Streptomyces hygroscopicus strain ATCC 53653.</title>
        <authorList>
            <consortium name="The Broad Institute Genome Sequencing Platform"/>
            <consortium name="Broad Institute Microbial Sequencing Center"/>
            <person name="Fischbach M."/>
            <person name="Godfrey P."/>
            <person name="Ward D."/>
            <person name="Young S."/>
            <person name="Zeng Q."/>
            <person name="Koehrsen M."/>
            <person name="Alvarado L."/>
            <person name="Berlin A.M."/>
            <person name="Bochicchio J."/>
            <person name="Borenstein D."/>
            <person name="Chapman S.B."/>
            <person name="Chen Z."/>
            <person name="Engels R."/>
            <person name="Freedman E."/>
            <person name="Gellesch M."/>
            <person name="Goldberg J."/>
            <person name="Griggs A."/>
            <person name="Gujja S."/>
            <person name="Heilman E.R."/>
            <person name="Heiman D.I."/>
            <person name="Hepburn T.A."/>
            <person name="Howarth C."/>
            <person name="Jen D."/>
            <person name="Larson L."/>
            <person name="Lewis B."/>
            <person name="Mehta T."/>
            <person name="Park D."/>
            <person name="Pearson M."/>
            <person name="Richards J."/>
            <person name="Roberts A."/>
            <person name="Saif S."/>
            <person name="Shea T.D."/>
            <person name="Shenoy N."/>
            <person name="Sisk P."/>
            <person name="Stolte C."/>
            <person name="Sykes S.N."/>
            <person name="Thomson T."/>
            <person name="Walk T."/>
            <person name="White J."/>
            <person name="Yandava C."/>
            <person name="Straight P."/>
            <person name="Clardy J."/>
            <person name="Hung D."/>
            <person name="Kolter R."/>
            <person name="Mekalanos J."/>
            <person name="Walker S."/>
            <person name="Walsh C.T."/>
            <person name="Wieland-Brown L.C."/>
            <person name="Haas B."/>
            <person name="Nusbaum C."/>
            <person name="Birren B."/>
        </authorList>
    </citation>
    <scope>NUCLEOTIDE SEQUENCE [LARGE SCALE GENOMIC DNA]</scope>
    <source>
        <strain evidence="2 3">ATCC 53653</strain>
    </source>
</reference>
<gene>
    <name evidence="2" type="ORF">SSOG_01684</name>
</gene>
<organism evidence="2 3">
    <name type="scientific">Streptomyces himastatinicus ATCC 53653</name>
    <dbReference type="NCBI Taxonomy" id="457427"/>
    <lineage>
        <taxon>Bacteria</taxon>
        <taxon>Bacillati</taxon>
        <taxon>Actinomycetota</taxon>
        <taxon>Actinomycetes</taxon>
        <taxon>Kitasatosporales</taxon>
        <taxon>Streptomycetaceae</taxon>
        <taxon>Streptomyces</taxon>
        <taxon>Streptomyces violaceusniger group</taxon>
    </lineage>
</organism>
<dbReference type="HOGENOM" id="CLU_816163_0_0_11"/>
<sequence>MNDLRLLAWPAELLLPIGRRRCSQVTESPPPQCPAGAPRQGRLRRRSLDGLRPRAVSAAFYSASMSDNERPPNRRLVEAVYPAGTHLDYSRASSNGMRGNVRDDRDNSLIGQAELFDAPDRYADGYHDGYDHRSHDDEFRRHVADLLAREVVLFLGDLAYDTAARGLATALPHVNAWVRQRVDKLRSRSTRVAAAALPEPAQEPGPEHAPPRPAAATAVHHRVDPVLRADQGDTCANAALERISARAVEVHGMAAHYAADLPAADAADEAMRQAVAAAAPGLAAAALQLIASDEALGLTPEQQMYMWERAAELDLAVVEDLTGAHTMPAEVVAPQPFGRE</sequence>